<evidence type="ECO:0000313" key="2">
    <source>
        <dbReference type="Proteomes" id="UP000294003"/>
    </source>
</evidence>
<keyword evidence="2" id="KW-1185">Reference proteome</keyword>
<dbReference type="Proteomes" id="UP000294003">
    <property type="component" value="Unassembled WGS sequence"/>
</dbReference>
<name>A0ABY0GTB9_9PEZI</name>
<organism evidence="1 2">
    <name type="scientific">Monosporascus cannonballus</name>
    <dbReference type="NCBI Taxonomy" id="155416"/>
    <lineage>
        <taxon>Eukaryota</taxon>
        <taxon>Fungi</taxon>
        <taxon>Dikarya</taxon>
        <taxon>Ascomycota</taxon>
        <taxon>Pezizomycotina</taxon>
        <taxon>Sordariomycetes</taxon>
        <taxon>Xylariomycetidae</taxon>
        <taxon>Xylariales</taxon>
        <taxon>Xylariales incertae sedis</taxon>
        <taxon>Monosporascus</taxon>
    </lineage>
</organism>
<accession>A0ABY0GTB9</accession>
<comment type="caution">
    <text evidence="1">The sequence shown here is derived from an EMBL/GenBank/DDBJ whole genome shotgun (WGS) entry which is preliminary data.</text>
</comment>
<dbReference type="EMBL" id="QJNS01000517">
    <property type="protein sequence ID" value="RYO76965.1"/>
    <property type="molecule type" value="Genomic_DNA"/>
</dbReference>
<reference evidence="1 2" key="1">
    <citation type="submission" date="2018-06" db="EMBL/GenBank/DDBJ databases">
        <title>Complete Genomes of Monosporascus.</title>
        <authorList>
            <person name="Robinson A.J."/>
            <person name="Natvig D.O."/>
        </authorList>
    </citation>
    <scope>NUCLEOTIDE SEQUENCE [LARGE SCALE GENOMIC DNA]</scope>
    <source>
        <strain evidence="1 2">CBS 609.92</strain>
    </source>
</reference>
<protein>
    <submittedName>
        <fullName evidence="1">Uncharacterized protein</fullName>
    </submittedName>
</protein>
<gene>
    <name evidence="1" type="ORF">DL762_009568</name>
</gene>
<proteinExistence type="predicted"/>
<sequence>MNPGTLAAISTVVGGMSLKWKEMPVEQVPHLETLLLPKAFLETREGKFDPRCESSVSTYDSLRHGNSLPFSGRQDKLVEVSEVKSLEDSPSSNVALAAPTYPWLGSGFTFSRDDLIYPAIFTSGSPVASAAQSIPLDDNQHLSHMNDIYRDLYHHEITDPHQDDGRMNATGQWPEETPEVGEPVGDRENSLSALFNISGFQGGTRRNVRRLVDTGRLNKKLLASAGMSRPTEIFEAAPL</sequence>
<evidence type="ECO:0000313" key="1">
    <source>
        <dbReference type="EMBL" id="RYO76965.1"/>
    </source>
</evidence>